<gene>
    <name evidence="2" type="ORF">IPH26_01025</name>
</gene>
<proteinExistence type="predicted"/>
<comment type="caution">
    <text evidence="2">The sequence shown here is derived from an EMBL/GenBank/DDBJ whole genome shotgun (WGS) entry which is preliminary data.</text>
</comment>
<feature type="compositionally biased region" description="Basic and acidic residues" evidence="1">
    <location>
        <begin position="71"/>
        <end position="86"/>
    </location>
</feature>
<protein>
    <submittedName>
        <fullName evidence="2">Uncharacterized protein</fullName>
    </submittedName>
</protein>
<accession>A0A9D7DVI4</accession>
<feature type="region of interest" description="Disordered" evidence="1">
    <location>
        <begin position="68"/>
        <end position="98"/>
    </location>
</feature>
<evidence type="ECO:0000256" key="1">
    <source>
        <dbReference type="SAM" id="MobiDB-lite"/>
    </source>
</evidence>
<evidence type="ECO:0000313" key="2">
    <source>
        <dbReference type="EMBL" id="MBK6971595.1"/>
    </source>
</evidence>
<sequence length="98" mass="10807">MSGANLTPAQSAWLRAEIRHADDLFVTRVVAITRRPPDIVRRAIPAEGRITDPAARTVSAIEKFSGEPLDDEQKTAVRAAEEDRRQMISTARAQAGRK</sequence>
<dbReference type="Proteomes" id="UP000807785">
    <property type="component" value="Unassembled WGS sequence"/>
</dbReference>
<reference evidence="3" key="1">
    <citation type="journal article" date="2021" name="Nat. Commun.">
        <title>Connecting structure to function with the recovery of over 1000 high-quality metagenome-assembled genomes from activated sludge using long-read sequencing.</title>
        <authorList>
            <person name="Singleton C.M."/>
            <person name="Petriglieri F."/>
            <person name="Kristensen J.M."/>
            <person name="Kirkegaard R.H."/>
            <person name="Michaelsen T.Y."/>
            <person name="Andersen M.H."/>
            <person name="Kondrotaite Z."/>
            <person name="Karst S.M."/>
            <person name="Dueholm M.S."/>
            <person name="Nielsen P.H."/>
            <person name="Albertsen M."/>
        </authorList>
    </citation>
    <scope>NUCLEOTIDE SEQUENCE [LARGE SCALE GENOMIC DNA]</scope>
</reference>
<name>A0A9D7DVI4_9PROT</name>
<dbReference type="EMBL" id="JADJEV010000001">
    <property type="protein sequence ID" value="MBK6971595.1"/>
    <property type="molecule type" value="Genomic_DNA"/>
</dbReference>
<evidence type="ECO:0000313" key="3">
    <source>
        <dbReference type="Proteomes" id="UP000807785"/>
    </source>
</evidence>
<dbReference type="AlphaFoldDB" id="A0A9D7DVI4"/>
<organism evidence="2 3">
    <name type="scientific">Candidatus Methylophosphatis roskildensis</name>
    <dbReference type="NCBI Taxonomy" id="2899263"/>
    <lineage>
        <taxon>Bacteria</taxon>
        <taxon>Pseudomonadati</taxon>
        <taxon>Pseudomonadota</taxon>
        <taxon>Betaproteobacteria</taxon>
        <taxon>Nitrosomonadales</taxon>
        <taxon>Sterolibacteriaceae</taxon>
        <taxon>Candidatus Methylophosphatis</taxon>
    </lineage>
</organism>